<dbReference type="OrthoDB" id="1242806at2"/>
<evidence type="ECO:0000313" key="2">
    <source>
        <dbReference type="EMBL" id="SFZ79300.1"/>
    </source>
</evidence>
<proteinExistence type="predicted"/>
<accession>A0A1K2HR72</accession>
<dbReference type="STRING" id="1121279.SAMN02745887_03488"/>
<organism evidence="2 3">
    <name type="scientific">Chitinimonas taiwanensis DSM 18899</name>
    <dbReference type="NCBI Taxonomy" id="1121279"/>
    <lineage>
        <taxon>Bacteria</taxon>
        <taxon>Pseudomonadati</taxon>
        <taxon>Pseudomonadota</taxon>
        <taxon>Betaproteobacteria</taxon>
        <taxon>Neisseriales</taxon>
        <taxon>Chitinibacteraceae</taxon>
        <taxon>Chitinimonas</taxon>
    </lineage>
</organism>
<dbReference type="EMBL" id="FPKR01000016">
    <property type="protein sequence ID" value="SFZ79300.1"/>
    <property type="molecule type" value="Genomic_DNA"/>
</dbReference>
<dbReference type="GO" id="GO:0016301">
    <property type="term" value="F:kinase activity"/>
    <property type="evidence" value="ECO:0007669"/>
    <property type="project" value="UniProtKB-KW"/>
</dbReference>
<protein>
    <submittedName>
        <fullName evidence="2">Hydroxyethylthiazole kinase</fullName>
    </submittedName>
</protein>
<dbReference type="InterPro" id="IPR011055">
    <property type="entry name" value="Dup_hybrid_motif"/>
</dbReference>
<name>A0A1K2HR72_9NEIS</name>
<feature type="region of interest" description="Disordered" evidence="1">
    <location>
        <begin position="211"/>
        <end position="232"/>
    </location>
</feature>
<evidence type="ECO:0000256" key="1">
    <source>
        <dbReference type="SAM" id="MobiDB-lite"/>
    </source>
</evidence>
<dbReference type="InterPro" id="IPR023346">
    <property type="entry name" value="Lysozyme-like_dom_sf"/>
</dbReference>
<sequence length="757" mass="84090">MLISPPFLPTRQANETDEAWLNRALIEARGEGMYPVGNKLCWHGGVHLEAPEENRNRLRVRAIADGTVVFARAGEATRSDDPAHVLNYNGWTSNGVVVLEHNTEIGATAEGVATSVRFYSIYMHLTDIPRSVRAGQSIHRKAEIGQAGYIEGQPNCMHFEIRCDTENLGRLAGRTTGDLATHRDGRSDAVFGEIYFHLPQGTPVYDQCPLDNNPLAQVQPPRPTRQSPLPPPVPLNPAASTEIPCIIGMRFAAGDGAAEVRGNMLATTYREDGSECGRHNNPAYEYQLYARAKQISESYPAATRPAMSAVYELLRFGRVINTAHETLNPADVPHWQQIVIPLAQGTGTQTGWVNLNAQGMEMTVRKFSDADFPHWKGWQFIEDDTAATDSRCDSATVKALLDIDGDMHVSPAERRTRMAEPAINAKLRKTICAIPLDWNAASLQARWAWLQQVTPENPEALDAESFAGFTSNAEALCFTAPALQTASWCFHPRAFIETFRRCGWLSNADLARIYPDTKYAMTALSREGRGRTPSSIRGLYLEHINRIIRKYLILSPARMTHFFGQGAVESMFLSLMVEGSANYSRNPTHPSFQPEDAGYYVPAQSTDYLFYLEGRLGNIEAGDGPKYRGRGMKQLTGRENYSKYWVYRHWITSDSFQAPWWNPARPTRAPAIPDPQRLSVSPFNAIDAGGWYWEGGAASNDFRTINSIITGDDINRQSVRAVARAINGINRNTGEPNGLNERLAETIAIEMIIMDGS</sequence>
<dbReference type="AlphaFoldDB" id="A0A1K2HR72"/>
<dbReference type="Proteomes" id="UP000186513">
    <property type="component" value="Unassembled WGS sequence"/>
</dbReference>
<feature type="compositionally biased region" description="Pro residues" evidence="1">
    <location>
        <begin position="220"/>
        <end position="232"/>
    </location>
</feature>
<keyword evidence="3" id="KW-1185">Reference proteome</keyword>
<evidence type="ECO:0000313" key="3">
    <source>
        <dbReference type="Proteomes" id="UP000186513"/>
    </source>
</evidence>
<dbReference type="Gene3D" id="1.10.530.10">
    <property type="match status" value="1"/>
</dbReference>
<dbReference type="SUPFAM" id="SSF51261">
    <property type="entry name" value="Duplicated hybrid motif"/>
    <property type="match status" value="1"/>
</dbReference>
<gene>
    <name evidence="2" type="ORF">SAMN02745887_03488</name>
</gene>
<dbReference type="SUPFAM" id="SSF53955">
    <property type="entry name" value="Lysozyme-like"/>
    <property type="match status" value="1"/>
</dbReference>
<keyword evidence="2" id="KW-0808">Transferase</keyword>
<dbReference type="CDD" id="cd12797">
    <property type="entry name" value="M23_peptidase"/>
    <property type="match status" value="1"/>
</dbReference>
<dbReference type="Gene3D" id="2.70.70.10">
    <property type="entry name" value="Glucose Permease (Domain IIA)"/>
    <property type="match status" value="1"/>
</dbReference>
<dbReference type="RefSeq" id="WP_072429973.1">
    <property type="nucleotide sequence ID" value="NZ_FPKR01000016.1"/>
</dbReference>
<keyword evidence="2" id="KW-0418">Kinase</keyword>
<reference evidence="2 3" key="1">
    <citation type="submission" date="2016-11" db="EMBL/GenBank/DDBJ databases">
        <authorList>
            <person name="Jaros S."/>
            <person name="Januszkiewicz K."/>
            <person name="Wedrychowicz H."/>
        </authorList>
    </citation>
    <scope>NUCLEOTIDE SEQUENCE [LARGE SCALE GENOMIC DNA]</scope>
    <source>
        <strain evidence="2 3">DSM 18899</strain>
    </source>
</reference>